<dbReference type="OrthoDB" id="8527899at2"/>
<accession>A0A6L5JYA9</accession>
<dbReference type="Pfam" id="PF14070">
    <property type="entry name" value="YjfB_motility"/>
    <property type="match status" value="1"/>
</dbReference>
<evidence type="ECO:0000256" key="1">
    <source>
        <dbReference type="SAM" id="MobiDB-lite"/>
    </source>
</evidence>
<feature type="compositionally biased region" description="Polar residues" evidence="1">
    <location>
        <begin position="44"/>
        <end position="54"/>
    </location>
</feature>
<name>A0A6L5JYA9_RHOTE</name>
<feature type="region of interest" description="Disordered" evidence="1">
    <location>
        <begin position="44"/>
        <end position="63"/>
    </location>
</feature>
<organism evidence="2 3">
    <name type="scientific">Rhodocyclus tenuis</name>
    <name type="common">Rhodospirillum tenue</name>
    <dbReference type="NCBI Taxonomy" id="1066"/>
    <lineage>
        <taxon>Bacteria</taxon>
        <taxon>Pseudomonadati</taxon>
        <taxon>Pseudomonadota</taxon>
        <taxon>Betaproteobacteria</taxon>
        <taxon>Rhodocyclales</taxon>
        <taxon>Rhodocyclaceae</taxon>
        <taxon>Rhodocyclus</taxon>
    </lineage>
</organism>
<dbReference type="AlphaFoldDB" id="A0A6L5JYA9"/>
<proteinExistence type="predicted"/>
<evidence type="ECO:0000313" key="3">
    <source>
        <dbReference type="Proteomes" id="UP000480275"/>
    </source>
</evidence>
<protein>
    <submittedName>
        <fullName evidence="2">Motility protein</fullName>
    </submittedName>
</protein>
<dbReference type="InterPro" id="IPR025906">
    <property type="entry name" value="YjfB_motility"/>
</dbReference>
<dbReference type="EMBL" id="WIXJ01000005">
    <property type="protein sequence ID" value="MQY51822.1"/>
    <property type="molecule type" value="Genomic_DNA"/>
</dbReference>
<sequence length="63" mass="6292">MDISSIGSVPAAAAQASTGDAVALSVLRKSMDVQAQTAAQLISALPQPTNNPPNLGNKVDAFA</sequence>
<gene>
    <name evidence="2" type="ORF">GHK24_08545</name>
</gene>
<reference evidence="2 3" key="1">
    <citation type="submission" date="2019-10" db="EMBL/GenBank/DDBJ databases">
        <title>Whole-genome sequence of the purple nonsulfur photosynthetic bacterium Rhodocyclus tenuis.</title>
        <authorList>
            <person name="Kyndt J.A."/>
            <person name="Meyer T.E."/>
        </authorList>
    </citation>
    <scope>NUCLEOTIDE SEQUENCE [LARGE SCALE GENOMIC DNA]</scope>
    <source>
        <strain evidence="2 3">DSM 110</strain>
    </source>
</reference>
<dbReference type="Proteomes" id="UP000480275">
    <property type="component" value="Unassembled WGS sequence"/>
</dbReference>
<comment type="caution">
    <text evidence="2">The sequence shown here is derived from an EMBL/GenBank/DDBJ whole genome shotgun (WGS) entry which is preliminary data.</text>
</comment>
<evidence type="ECO:0000313" key="2">
    <source>
        <dbReference type="EMBL" id="MQY51822.1"/>
    </source>
</evidence>